<dbReference type="OrthoDB" id="6418415at2759"/>
<proteinExistence type="predicted"/>
<evidence type="ECO:0000313" key="2">
    <source>
        <dbReference type="Proteomes" id="UP000499080"/>
    </source>
</evidence>
<keyword evidence="2" id="KW-1185">Reference proteome</keyword>
<dbReference type="AlphaFoldDB" id="A0A4Y2EJE6"/>
<dbReference type="PANTHER" id="PTHR45913">
    <property type="entry name" value="EPM2A-INTERACTING PROTEIN 1"/>
    <property type="match status" value="1"/>
</dbReference>
<dbReference type="EMBL" id="BGPR01000632">
    <property type="protein sequence ID" value="GBM29292.1"/>
    <property type="molecule type" value="Genomic_DNA"/>
</dbReference>
<sequence>MLAVELMEAEKLMTNLYLTAKRYSQRYISPLVLRQIYKEYCKWRHLIKYRDGWWYSKRDEKSRLCLELSGCKRQWRCSFGKEKVCIALLSVHRYFFIFISAWCTYILCLKSPLAAHFSDKVWVAKLAYLCNIFSLFNELNLCLQGKMTTVFKLADKVAAFKAKLELWGRRVNRGNLDMFQTLAGILGETEPERSFSQLVHDHLPLLLKEFERYFPTTKDPRSGKEWIRDSFVNKSGESSMSVQEEDQLLEIANDGGLKTTFETTTLPVFWIKIMVEYPEIATRALKSLLPFPTTYLCEAGFSAVTTTRTKQRNKLDISSTLRVSLSPITSR</sequence>
<reference evidence="1 2" key="1">
    <citation type="journal article" date="2019" name="Sci. Rep.">
        <title>Orb-weaving spider Araneus ventricosus genome elucidates the spidroin gene catalogue.</title>
        <authorList>
            <person name="Kono N."/>
            <person name="Nakamura H."/>
            <person name="Ohtoshi R."/>
            <person name="Moran D.A.P."/>
            <person name="Shinohara A."/>
            <person name="Yoshida Y."/>
            <person name="Fujiwara M."/>
            <person name="Mori M."/>
            <person name="Tomita M."/>
            <person name="Arakawa K."/>
        </authorList>
    </citation>
    <scope>NUCLEOTIDE SEQUENCE [LARGE SCALE GENOMIC DNA]</scope>
</reference>
<accession>A0A4Y2EJE6</accession>
<dbReference type="PANTHER" id="PTHR45913:SF19">
    <property type="entry name" value="LOW QUALITY PROTEIN: ZINC FINGER BED DOMAIN-CONTAINING PROTEIN 5-LIKE"/>
    <property type="match status" value="1"/>
</dbReference>
<organism evidence="1 2">
    <name type="scientific">Araneus ventricosus</name>
    <name type="common">Orbweaver spider</name>
    <name type="synonym">Epeira ventricosa</name>
    <dbReference type="NCBI Taxonomy" id="182803"/>
    <lineage>
        <taxon>Eukaryota</taxon>
        <taxon>Metazoa</taxon>
        <taxon>Ecdysozoa</taxon>
        <taxon>Arthropoda</taxon>
        <taxon>Chelicerata</taxon>
        <taxon>Arachnida</taxon>
        <taxon>Araneae</taxon>
        <taxon>Araneomorphae</taxon>
        <taxon>Entelegynae</taxon>
        <taxon>Araneoidea</taxon>
        <taxon>Araneidae</taxon>
        <taxon>Araneus</taxon>
    </lineage>
</organism>
<name>A0A4Y2EJE6_ARAVE</name>
<evidence type="ECO:0000313" key="1">
    <source>
        <dbReference type="EMBL" id="GBM29292.1"/>
    </source>
</evidence>
<protein>
    <submittedName>
        <fullName evidence="1">SCAN domain-containing protein 3</fullName>
    </submittedName>
</protein>
<comment type="caution">
    <text evidence="1">The sequence shown here is derived from an EMBL/GenBank/DDBJ whole genome shotgun (WGS) entry which is preliminary data.</text>
</comment>
<dbReference type="Proteomes" id="UP000499080">
    <property type="component" value="Unassembled WGS sequence"/>
</dbReference>
<gene>
    <name evidence="1" type="primary">ZBED9_22</name>
    <name evidence="1" type="ORF">AVEN_177607_1</name>
</gene>